<dbReference type="GO" id="GO:0008897">
    <property type="term" value="F:holo-[acyl-carrier-protein] synthase activity"/>
    <property type="evidence" value="ECO:0007669"/>
    <property type="project" value="InterPro"/>
</dbReference>
<evidence type="ECO:0000256" key="1">
    <source>
        <dbReference type="ARBA" id="ARBA00010990"/>
    </source>
</evidence>
<dbReference type="GO" id="GO:0019878">
    <property type="term" value="P:lysine biosynthetic process via aminoadipic acid"/>
    <property type="evidence" value="ECO:0007669"/>
    <property type="project" value="TreeGrafter"/>
</dbReference>
<name>A0A554VM39_9FLAO</name>
<evidence type="ECO:0000259" key="4">
    <source>
        <dbReference type="Pfam" id="PF22624"/>
    </source>
</evidence>
<gene>
    <name evidence="5" type="ORF">FOF46_09240</name>
</gene>
<dbReference type="AlphaFoldDB" id="A0A554VM39"/>
<dbReference type="RefSeq" id="WP_143916254.1">
    <property type="nucleotide sequence ID" value="NZ_CANMXV010000016.1"/>
</dbReference>
<dbReference type="GO" id="GO:0005829">
    <property type="term" value="C:cytosol"/>
    <property type="evidence" value="ECO:0007669"/>
    <property type="project" value="TreeGrafter"/>
</dbReference>
<dbReference type="Pfam" id="PF22624">
    <property type="entry name" value="AASDHPPT_N"/>
    <property type="match status" value="1"/>
</dbReference>
<accession>A0A554VM39</accession>
<dbReference type="InterPro" id="IPR050559">
    <property type="entry name" value="P-Pant_transferase_sf"/>
</dbReference>
<dbReference type="OrthoDB" id="9808281at2"/>
<keyword evidence="2 5" id="KW-0808">Transferase</keyword>
<feature type="domain" description="4'-phosphopantetheinyl transferase" evidence="3">
    <location>
        <begin position="105"/>
        <end position="175"/>
    </location>
</feature>
<protein>
    <submittedName>
        <fullName evidence="5">4'-phosphopantetheinyl transferase superfamily protein</fullName>
    </submittedName>
</protein>
<dbReference type="GO" id="GO:0000287">
    <property type="term" value="F:magnesium ion binding"/>
    <property type="evidence" value="ECO:0007669"/>
    <property type="project" value="InterPro"/>
</dbReference>
<sequence>MTIILYSKISKEFQDECFETHINTIPEKLKNKINAFRRWQDKQTSLLGLLLLRHGISRFSDSQDDPLHLLKYNSYGKPFLDIDLDFNISHSGDFTFCIISNDNKVGIDIEKIRDIDVTILKSQMTVTEWKNIVKADSVKDCAFKYWTQKEAVVKAIGKGLSIALSSFAIVNDKATIDSDTWHVYPLPINIDGYSSHIAINKELSPIELPCEFVNFYKS</sequence>
<evidence type="ECO:0000259" key="3">
    <source>
        <dbReference type="Pfam" id="PF01648"/>
    </source>
</evidence>
<dbReference type="InterPro" id="IPR037143">
    <property type="entry name" value="4-PPantetheinyl_Trfase_dom_sf"/>
</dbReference>
<reference evidence="5 6" key="1">
    <citation type="submission" date="2019-07" db="EMBL/GenBank/DDBJ databases">
        <title>The draft genome sequence of Aquimarina algiphila M91.</title>
        <authorList>
            <person name="Meng X."/>
        </authorList>
    </citation>
    <scope>NUCLEOTIDE SEQUENCE [LARGE SCALE GENOMIC DNA]</scope>
    <source>
        <strain evidence="5 6">M91</strain>
    </source>
</reference>
<proteinExistence type="inferred from homology"/>
<dbReference type="Proteomes" id="UP000318833">
    <property type="component" value="Unassembled WGS sequence"/>
</dbReference>
<dbReference type="PANTHER" id="PTHR12215">
    <property type="entry name" value="PHOSPHOPANTETHEINE TRANSFERASE"/>
    <property type="match status" value="1"/>
</dbReference>
<evidence type="ECO:0000313" key="5">
    <source>
        <dbReference type="EMBL" id="TSE09239.1"/>
    </source>
</evidence>
<dbReference type="InterPro" id="IPR055066">
    <property type="entry name" value="AASDHPPT_N"/>
</dbReference>
<keyword evidence="6" id="KW-1185">Reference proteome</keyword>
<dbReference type="InterPro" id="IPR008278">
    <property type="entry name" value="4-PPantetheinyl_Trfase_dom"/>
</dbReference>
<dbReference type="EMBL" id="VLNR01000015">
    <property type="protein sequence ID" value="TSE09239.1"/>
    <property type="molecule type" value="Genomic_DNA"/>
</dbReference>
<feature type="domain" description="4'-phosphopantetheinyl transferase N-terminal" evidence="4">
    <location>
        <begin position="16"/>
        <end position="96"/>
    </location>
</feature>
<evidence type="ECO:0000256" key="2">
    <source>
        <dbReference type="ARBA" id="ARBA00022679"/>
    </source>
</evidence>
<dbReference type="Pfam" id="PF01648">
    <property type="entry name" value="ACPS"/>
    <property type="match status" value="1"/>
</dbReference>
<evidence type="ECO:0000313" key="6">
    <source>
        <dbReference type="Proteomes" id="UP000318833"/>
    </source>
</evidence>
<dbReference type="PANTHER" id="PTHR12215:SF10">
    <property type="entry name" value="L-AMINOADIPATE-SEMIALDEHYDE DEHYDROGENASE-PHOSPHOPANTETHEINYL TRANSFERASE"/>
    <property type="match status" value="1"/>
</dbReference>
<dbReference type="Gene3D" id="3.90.470.20">
    <property type="entry name" value="4'-phosphopantetheinyl transferase domain"/>
    <property type="match status" value="2"/>
</dbReference>
<comment type="caution">
    <text evidence="5">The sequence shown here is derived from an EMBL/GenBank/DDBJ whole genome shotgun (WGS) entry which is preliminary data.</text>
</comment>
<dbReference type="SUPFAM" id="SSF56214">
    <property type="entry name" value="4'-phosphopantetheinyl transferase"/>
    <property type="match status" value="2"/>
</dbReference>
<organism evidence="5 6">
    <name type="scientific">Aquimarina algiphila</name>
    <dbReference type="NCBI Taxonomy" id="2047982"/>
    <lineage>
        <taxon>Bacteria</taxon>
        <taxon>Pseudomonadati</taxon>
        <taxon>Bacteroidota</taxon>
        <taxon>Flavobacteriia</taxon>
        <taxon>Flavobacteriales</taxon>
        <taxon>Flavobacteriaceae</taxon>
        <taxon>Aquimarina</taxon>
    </lineage>
</organism>
<comment type="similarity">
    <text evidence="1">Belongs to the P-Pant transferase superfamily. Gsp/Sfp/HetI/AcpT family.</text>
</comment>